<name>A0ABM9CK44_9BACL</name>
<feature type="chain" id="PRO_5047160090" description="Calx-beta domain-containing protein" evidence="5">
    <location>
        <begin position="35"/>
        <end position="508"/>
    </location>
</feature>
<dbReference type="SUPFAM" id="SSF141072">
    <property type="entry name" value="CalX-like"/>
    <property type="match status" value="4"/>
</dbReference>
<evidence type="ECO:0000259" key="6">
    <source>
        <dbReference type="SMART" id="SM00237"/>
    </source>
</evidence>
<feature type="domain" description="Calx-beta" evidence="6">
    <location>
        <begin position="31"/>
        <end position="129"/>
    </location>
</feature>
<comment type="caution">
    <text evidence="7">The sequence shown here is derived from an EMBL/GenBank/DDBJ whole genome shotgun (WGS) entry which is preliminary data.</text>
</comment>
<feature type="domain" description="Calx-beta" evidence="6">
    <location>
        <begin position="260"/>
        <end position="365"/>
    </location>
</feature>
<dbReference type="InterPro" id="IPR038081">
    <property type="entry name" value="CalX-like_sf"/>
</dbReference>
<dbReference type="RefSeq" id="WP_236344263.1">
    <property type="nucleotide sequence ID" value="NZ_CAKMMF010000024.1"/>
</dbReference>
<dbReference type="Pfam" id="PF03160">
    <property type="entry name" value="Calx-beta"/>
    <property type="match status" value="4"/>
</dbReference>
<dbReference type="PANTHER" id="PTHR11878">
    <property type="entry name" value="SODIUM/CALCIUM EXCHANGER"/>
    <property type="match status" value="1"/>
</dbReference>
<keyword evidence="2" id="KW-0677">Repeat</keyword>
<keyword evidence="3" id="KW-0106">Calcium</keyword>
<evidence type="ECO:0000256" key="4">
    <source>
        <dbReference type="ARBA" id="ARBA00023065"/>
    </source>
</evidence>
<feature type="signal peptide" evidence="5">
    <location>
        <begin position="1"/>
        <end position="34"/>
    </location>
</feature>
<evidence type="ECO:0000313" key="8">
    <source>
        <dbReference type="Proteomes" id="UP000838686"/>
    </source>
</evidence>
<dbReference type="InterPro" id="IPR051171">
    <property type="entry name" value="CaCA"/>
</dbReference>
<organism evidence="7 8">
    <name type="scientific">Paenibacillus plantiphilus</name>
    <dbReference type="NCBI Taxonomy" id="2905650"/>
    <lineage>
        <taxon>Bacteria</taxon>
        <taxon>Bacillati</taxon>
        <taxon>Bacillota</taxon>
        <taxon>Bacilli</taxon>
        <taxon>Bacillales</taxon>
        <taxon>Paenibacillaceae</taxon>
        <taxon>Paenibacillus</taxon>
    </lineage>
</organism>
<keyword evidence="8" id="KW-1185">Reference proteome</keyword>
<evidence type="ECO:0000256" key="1">
    <source>
        <dbReference type="ARBA" id="ARBA00022729"/>
    </source>
</evidence>
<keyword evidence="1 5" id="KW-0732">Signal</keyword>
<reference evidence="7" key="1">
    <citation type="submission" date="2022-01" db="EMBL/GenBank/DDBJ databases">
        <authorList>
            <person name="Criscuolo A."/>
        </authorList>
    </citation>
    <scope>NUCLEOTIDE SEQUENCE</scope>
    <source>
        <strain evidence="7">CIP111893</strain>
    </source>
</reference>
<evidence type="ECO:0000256" key="3">
    <source>
        <dbReference type="ARBA" id="ARBA00022837"/>
    </source>
</evidence>
<dbReference type="InterPro" id="IPR003644">
    <property type="entry name" value="Calx_beta"/>
</dbReference>
<feature type="domain" description="Calx-beta" evidence="6">
    <location>
        <begin position="142"/>
        <end position="246"/>
    </location>
</feature>
<proteinExistence type="predicted"/>
<keyword evidence="4" id="KW-0813">Transport</keyword>
<keyword evidence="4" id="KW-0406">Ion transport</keyword>
<gene>
    <name evidence="7" type="ORF">PAECIP111893_03910</name>
</gene>
<sequence length="508" mass="53745">MQRKVGRVKRKARLLTSMLIVLSLSMASFGGAVYAYDEVLAEVSLDSDYYYVGEAEGTLYVTVGLSEGTDEDVSVEYAVSDGSAYGGSDYAVVSGTLVFSSGELSKTIEVPIYDDYDVEGDEDFSVQLSNPSGAVLGVNSNAYVVIADDDYWIPDPPGDLEFEVGDVVVDESGSYVSLAVIRNNGAGGTVTVDYSTSSGSATEDADYGATSGTLVFDEGETWKSIDVPIYEDSDYEVEENFSVSLHNITGGAGYGSITGVNVTIVDNDIWTWHPGELQFESDTYYVNEGDGSGVVYLTVARNNGTDGEVTVNYSTSNGSAISGSDYAVSSGTLTFAPEESYQTIAIPIINDLVVEGEESFQVTLSDPTNEATLGSITTATVTIENDDTAPASELQFSASSYYVIEETGWATLKVVRTGSTAEAVSVHYETLSGTATTGVDFVAASGTLSFGAGETSKTIKVKLLDDKASEQRETFKLKLSNPSSNAVLGVKKAAEVVIYDTDHLSLGH</sequence>
<dbReference type="EMBL" id="CAKMMF010000024">
    <property type="protein sequence ID" value="CAH1215280.1"/>
    <property type="molecule type" value="Genomic_DNA"/>
</dbReference>
<dbReference type="Gene3D" id="2.60.40.2030">
    <property type="match status" value="4"/>
</dbReference>
<evidence type="ECO:0000313" key="7">
    <source>
        <dbReference type="EMBL" id="CAH1215280.1"/>
    </source>
</evidence>
<dbReference type="PANTHER" id="PTHR11878:SF65">
    <property type="entry name" value="NA_CA-EXCHANGE PROTEIN, ISOFORM G"/>
    <property type="match status" value="1"/>
</dbReference>
<dbReference type="SMART" id="SM00237">
    <property type="entry name" value="Calx_beta"/>
    <property type="match status" value="4"/>
</dbReference>
<evidence type="ECO:0000256" key="2">
    <source>
        <dbReference type="ARBA" id="ARBA00022737"/>
    </source>
</evidence>
<dbReference type="Proteomes" id="UP000838686">
    <property type="component" value="Unassembled WGS sequence"/>
</dbReference>
<protein>
    <recommendedName>
        <fullName evidence="6">Calx-beta domain-containing protein</fullName>
    </recommendedName>
</protein>
<accession>A0ABM9CK44</accession>
<evidence type="ECO:0000256" key="5">
    <source>
        <dbReference type="SAM" id="SignalP"/>
    </source>
</evidence>
<feature type="domain" description="Calx-beta" evidence="6">
    <location>
        <begin position="379"/>
        <end position="480"/>
    </location>
</feature>